<dbReference type="GeneID" id="54359391"/>
<dbReference type="GO" id="GO:0051087">
    <property type="term" value="F:protein-folding chaperone binding"/>
    <property type="evidence" value="ECO:0007669"/>
    <property type="project" value="TreeGrafter"/>
</dbReference>
<dbReference type="Gene3D" id="2.60.40.790">
    <property type="match status" value="1"/>
</dbReference>
<dbReference type="GO" id="GO:0051879">
    <property type="term" value="F:Hsp90 protein binding"/>
    <property type="evidence" value="ECO:0007669"/>
    <property type="project" value="InterPro"/>
</dbReference>
<comment type="similarity">
    <text evidence="1">Belongs to the p23/wos2 family.</text>
</comment>
<reference evidence="5" key="2">
    <citation type="submission" date="2020-04" db="EMBL/GenBank/DDBJ databases">
        <authorList>
            <consortium name="NCBI Genome Project"/>
        </authorList>
    </citation>
    <scope>NUCLEOTIDE SEQUENCE</scope>
    <source>
        <strain evidence="5">CBS 342.82</strain>
    </source>
</reference>
<reference evidence="5" key="1">
    <citation type="submission" date="2020-01" db="EMBL/GenBank/DDBJ databases">
        <authorList>
            <consortium name="DOE Joint Genome Institute"/>
            <person name="Haridas S."/>
            <person name="Albert R."/>
            <person name="Binder M."/>
            <person name="Bloem J."/>
            <person name="Labutti K."/>
            <person name="Salamov A."/>
            <person name="Andreopoulos B."/>
            <person name="Baker S.E."/>
            <person name="Barry K."/>
            <person name="Bills G."/>
            <person name="Bluhm B.H."/>
            <person name="Cannon C."/>
            <person name="Castanera R."/>
            <person name="Culley D.E."/>
            <person name="Daum C."/>
            <person name="Ezra D."/>
            <person name="Gonzalez J.B."/>
            <person name="Henrissat B."/>
            <person name="Kuo A."/>
            <person name="Liang C."/>
            <person name="Lipzen A."/>
            <person name="Lutzoni F."/>
            <person name="Magnuson J."/>
            <person name="Mondo S."/>
            <person name="Nolan M."/>
            <person name="Ohm R."/>
            <person name="Pangilinan J."/>
            <person name="Park H.-J."/>
            <person name="Ramirez L."/>
            <person name="Alfaro M."/>
            <person name="Sun H."/>
            <person name="Tritt A."/>
            <person name="Yoshinaga Y."/>
            <person name="Zwiers L.-H."/>
            <person name="Turgeon B.G."/>
            <person name="Goodwin S.B."/>
            <person name="Spatafora J.W."/>
            <person name="Crous P.W."/>
            <person name="Grigoriev I.V."/>
        </authorList>
    </citation>
    <scope>NUCLEOTIDE SEQUENCE</scope>
    <source>
        <strain evidence="5">CBS 342.82</strain>
    </source>
</reference>
<keyword evidence="4" id="KW-1185">Reference proteome</keyword>
<dbReference type="OrthoDB" id="1564555at2759"/>
<dbReference type="AlphaFoldDB" id="A0A6J3M155"/>
<feature type="region of interest" description="Disordered" evidence="2">
    <location>
        <begin position="160"/>
        <end position="208"/>
    </location>
</feature>
<organism evidence="5">
    <name type="scientific">Dissoconium aciculare CBS 342.82</name>
    <dbReference type="NCBI Taxonomy" id="1314786"/>
    <lineage>
        <taxon>Eukaryota</taxon>
        <taxon>Fungi</taxon>
        <taxon>Dikarya</taxon>
        <taxon>Ascomycota</taxon>
        <taxon>Pezizomycotina</taxon>
        <taxon>Dothideomycetes</taxon>
        <taxon>Dothideomycetidae</taxon>
        <taxon>Mycosphaerellales</taxon>
        <taxon>Dissoconiaceae</taxon>
        <taxon>Dissoconium</taxon>
    </lineage>
</organism>
<feature type="non-terminal residue" evidence="5">
    <location>
        <position position="1"/>
    </location>
</feature>
<evidence type="ECO:0000313" key="5">
    <source>
        <dbReference type="RefSeq" id="XP_033458644.1"/>
    </source>
</evidence>
<feature type="compositionally biased region" description="Basic and acidic residues" evidence="2">
    <location>
        <begin position="189"/>
        <end position="208"/>
    </location>
</feature>
<name>A0A6J3M155_9PEZI</name>
<protein>
    <submittedName>
        <fullName evidence="5">HSP20-like chaperone</fullName>
    </submittedName>
</protein>
<dbReference type="PROSITE" id="PS51203">
    <property type="entry name" value="CS"/>
    <property type="match status" value="1"/>
</dbReference>
<dbReference type="CDD" id="cd06465">
    <property type="entry name" value="p23_hB-ind1_like"/>
    <property type="match status" value="1"/>
</dbReference>
<dbReference type="Pfam" id="PF04969">
    <property type="entry name" value="CS"/>
    <property type="match status" value="1"/>
</dbReference>
<dbReference type="RefSeq" id="XP_033458644.1">
    <property type="nucleotide sequence ID" value="XM_033601591.1"/>
</dbReference>
<dbReference type="PANTHER" id="PTHR22932:SF1">
    <property type="entry name" value="CO-CHAPERONE PROTEIN DAF-41"/>
    <property type="match status" value="1"/>
</dbReference>
<evidence type="ECO:0000256" key="1">
    <source>
        <dbReference type="ARBA" id="ARBA00025733"/>
    </source>
</evidence>
<dbReference type="FunFam" id="2.60.40.790:FF:000013">
    <property type="entry name" value="Very-long-chain (3R)-3-hydroxyacyl-CoA dehydratase"/>
    <property type="match status" value="1"/>
</dbReference>
<dbReference type="InterPro" id="IPR007052">
    <property type="entry name" value="CS_dom"/>
</dbReference>
<proteinExistence type="inferred from homology"/>
<gene>
    <name evidence="5" type="ORF">K489DRAFT_322054</name>
</gene>
<reference evidence="5" key="3">
    <citation type="submission" date="2025-08" db="UniProtKB">
        <authorList>
            <consortium name="RefSeq"/>
        </authorList>
    </citation>
    <scope>IDENTIFICATION</scope>
    <source>
        <strain evidence="5">CBS 342.82</strain>
    </source>
</reference>
<dbReference type="PANTHER" id="PTHR22932">
    <property type="entry name" value="TELOMERASE-BINDING PROTEIN P23 HSP90 CO-CHAPERONE"/>
    <property type="match status" value="1"/>
</dbReference>
<dbReference type="SUPFAM" id="SSF49764">
    <property type="entry name" value="HSP20-like chaperones"/>
    <property type="match status" value="1"/>
</dbReference>
<dbReference type="GO" id="GO:0005634">
    <property type="term" value="C:nucleus"/>
    <property type="evidence" value="ECO:0007669"/>
    <property type="project" value="TreeGrafter"/>
</dbReference>
<feature type="compositionally biased region" description="Acidic residues" evidence="2">
    <location>
        <begin position="168"/>
        <end position="187"/>
    </location>
</feature>
<feature type="domain" description="CS" evidence="3">
    <location>
        <begin position="1"/>
        <end position="95"/>
    </location>
</feature>
<evidence type="ECO:0000256" key="2">
    <source>
        <dbReference type="SAM" id="MobiDB-lite"/>
    </source>
</evidence>
<accession>A0A6J3M155</accession>
<dbReference type="GO" id="GO:0006457">
    <property type="term" value="P:protein folding"/>
    <property type="evidence" value="ECO:0007669"/>
    <property type="project" value="TreeGrafter"/>
</dbReference>
<evidence type="ECO:0000259" key="3">
    <source>
        <dbReference type="PROSITE" id="PS51203"/>
    </source>
</evidence>
<dbReference type="GO" id="GO:0005829">
    <property type="term" value="C:cytosol"/>
    <property type="evidence" value="ECO:0007669"/>
    <property type="project" value="TreeGrafter"/>
</dbReference>
<evidence type="ECO:0000313" key="4">
    <source>
        <dbReference type="Proteomes" id="UP000504637"/>
    </source>
</evidence>
<dbReference type="InterPro" id="IPR045250">
    <property type="entry name" value="p23-like"/>
</dbReference>
<sequence length="208" mass="22868">VTWAQRSSTTEAEKNHVFLSINVPDVDPKKIKLDIQPTSLDFTGHSESKKADYHVKLEFYAEIDPSASKVNHSARAVELVLQKKELKEEYWPRLLKDSKRVHYLKTDFDKWVDEDEQDTIAEDDDYMSKMGGMPGAGMGSDGGFGGIDFSKLGGAGGMGGMGGMGGFGEDDLGEEEEEEDEDEDMPELGEAKDAAAPKKEGGKIEEIE</sequence>
<dbReference type="GO" id="GO:0051131">
    <property type="term" value="P:chaperone-mediated protein complex assembly"/>
    <property type="evidence" value="ECO:0007669"/>
    <property type="project" value="TreeGrafter"/>
</dbReference>
<dbReference type="InterPro" id="IPR008978">
    <property type="entry name" value="HSP20-like_chaperone"/>
</dbReference>
<dbReference type="Proteomes" id="UP000504637">
    <property type="component" value="Unplaced"/>
</dbReference>